<reference evidence="3 4" key="1">
    <citation type="submission" date="2018-01" db="EMBL/GenBank/DDBJ databases">
        <title>Whole genome sequencing of Histamine producing bacteria.</title>
        <authorList>
            <person name="Butler K."/>
        </authorList>
    </citation>
    <scope>NUCLEOTIDE SEQUENCE [LARGE SCALE GENOMIC DNA]</scope>
    <source>
        <strain evidence="3 4">DSM 100436</strain>
    </source>
</reference>
<dbReference type="InterPro" id="IPR050553">
    <property type="entry name" value="Thioredoxin_ResA/DsbE_sf"/>
</dbReference>
<dbReference type="Proteomes" id="UP000241771">
    <property type="component" value="Unassembled WGS sequence"/>
</dbReference>
<dbReference type="OrthoDB" id="9796554at2"/>
<gene>
    <name evidence="3" type="ORF">C9I98_01060</name>
</gene>
<dbReference type="CDD" id="cd03011">
    <property type="entry name" value="TlpA_like_ScsD_MtbDsbE"/>
    <property type="match status" value="1"/>
</dbReference>
<dbReference type="InterPro" id="IPR012336">
    <property type="entry name" value="Thioredoxin-like_fold"/>
</dbReference>
<evidence type="ECO:0000313" key="3">
    <source>
        <dbReference type="EMBL" id="PSW21887.1"/>
    </source>
</evidence>
<evidence type="ECO:0000256" key="1">
    <source>
        <dbReference type="SAM" id="Phobius"/>
    </source>
</evidence>
<feature type="transmembrane region" description="Helical" evidence="1">
    <location>
        <begin position="21"/>
        <end position="42"/>
    </location>
</feature>
<accession>A0A2T3P056</accession>
<dbReference type="AlphaFoldDB" id="A0A2T3P056"/>
<evidence type="ECO:0000259" key="2">
    <source>
        <dbReference type="PROSITE" id="PS51352"/>
    </source>
</evidence>
<dbReference type="InterPro" id="IPR036249">
    <property type="entry name" value="Thioredoxin-like_sf"/>
</dbReference>
<dbReference type="PANTHER" id="PTHR42852">
    <property type="entry name" value="THIOL:DISULFIDE INTERCHANGE PROTEIN DSBE"/>
    <property type="match status" value="1"/>
</dbReference>
<dbReference type="RefSeq" id="WP_036816045.1">
    <property type="nucleotide sequence ID" value="NZ_JGVO01000009.1"/>
</dbReference>
<proteinExistence type="predicted"/>
<dbReference type="Pfam" id="PF13905">
    <property type="entry name" value="Thioredoxin_8"/>
    <property type="match status" value="1"/>
</dbReference>
<organism evidence="3 4">
    <name type="scientific">Photobacterium sanctipauli</name>
    <dbReference type="NCBI Taxonomy" id="1342794"/>
    <lineage>
        <taxon>Bacteria</taxon>
        <taxon>Pseudomonadati</taxon>
        <taxon>Pseudomonadota</taxon>
        <taxon>Gammaproteobacteria</taxon>
        <taxon>Vibrionales</taxon>
        <taxon>Vibrionaceae</taxon>
        <taxon>Photobacterium</taxon>
    </lineage>
</organism>
<dbReference type="SUPFAM" id="SSF52833">
    <property type="entry name" value="Thioredoxin-like"/>
    <property type="match status" value="1"/>
</dbReference>
<dbReference type="EMBL" id="PYMA01000001">
    <property type="protein sequence ID" value="PSW21887.1"/>
    <property type="molecule type" value="Genomic_DNA"/>
</dbReference>
<comment type="caution">
    <text evidence="3">The sequence shown here is derived from an EMBL/GenBank/DDBJ whole genome shotgun (WGS) entry which is preliminary data.</text>
</comment>
<dbReference type="PROSITE" id="PS51352">
    <property type="entry name" value="THIOREDOXIN_2"/>
    <property type="match status" value="1"/>
</dbReference>
<keyword evidence="1" id="KW-1133">Transmembrane helix</keyword>
<evidence type="ECO:0000313" key="4">
    <source>
        <dbReference type="Proteomes" id="UP000241771"/>
    </source>
</evidence>
<keyword evidence="1" id="KW-0812">Transmembrane</keyword>
<name>A0A2T3P056_9GAMM</name>
<dbReference type="PANTHER" id="PTHR42852:SF17">
    <property type="entry name" value="THIOREDOXIN-LIKE PROTEIN HI_1115"/>
    <property type="match status" value="1"/>
</dbReference>
<feature type="domain" description="Thioredoxin" evidence="2">
    <location>
        <begin position="49"/>
        <end position="182"/>
    </location>
</feature>
<protein>
    <submittedName>
        <fullName evidence="3">Protein disulfide oxidoreductase</fullName>
    </submittedName>
</protein>
<keyword evidence="4" id="KW-1185">Reference proteome</keyword>
<dbReference type="InterPro" id="IPR013766">
    <property type="entry name" value="Thioredoxin_domain"/>
</dbReference>
<keyword evidence="1" id="KW-0472">Membrane</keyword>
<dbReference type="Gene3D" id="3.40.30.10">
    <property type="entry name" value="Glutaredoxin"/>
    <property type="match status" value="1"/>
</dbReference>
<sequence length="182" mass="20353">MAEQSTSTKQKASEGKKSSRLVRFAREAVLMMLIFIFFSTAVDIWRSQDMPKGDVPPLVMQTIQGETVDLIARSYEKPVLVYFWGTWCAVCRFVTPTINWLNDDFDVVSIAVTSGDDRRLLGYLNHHGYDIATINDNKAKLMKQWGVSAVPSVVIVKDGEVSSITTGFSTPPGLWLRMKLAS</sequence>